<feature type="compositionally biased region" description="Basic and acidic residues" evidence="1">
    <location>
        <begin position="127"/>
        <end position="136"/>
    </location>
</feature>
<feature type="compositionally biased region" description="Basic residues" evidence="1">
    <location>
        <begin position="36"/>
        <end position="48"/>
    </location>
</feature>
<dbReference type="PANTHER" id="PTHR35760">
    <property type="entry name" value="SI:CH211-22I13.2"/>
    <property type="match status" value="1"/>
</dbReference>
<dbReference type="AlphaFoldDB" id="A0A9P0ZDJ8"/>
<feature type="region of interest" description="Disordered" evidence="1">
    <location>
        <begin position="1"/>
        <end position="138"/>
    </location>
</feature>
<protein>
    <submittedName>
        <fullName evidence="2">Uncharacterized protein</fullName>
    </submittedName>
</protein>
<dbReference type="OrthoDB" id="8964048at2759"/>
<evidence type="ECO:0000256" key="1">
    <source>
        <dbReference type="SAM" id="MobiDB-lite"/>
    </source>
</evidence>
<feature type="compositionally biased region" description="Basic and acidic residues" evidence="1">
    <location>
        <begin position="87"/>
        <end position="97"/>
    </location>
</feature>
<proteinExistence type="predicted"/>
<sequence length="174" mass="20295">MAASSSSLSDSSLSSSHRRKRRLRRHRDRDVPNVRKEKRSHIKRRHNRPLSSSDRGRCSSYSSSDYCSSSDSDHESSEHHKKRKHKDTSSKKKDKEKGKRHKSKHQKHNTKEKQERCSSPVQLSKFLGRDKDDGVRRSAVSGKKILLKLDKTKEDKEAENKRNELLRFLNASYD</sequence>
<accession>A0A9P0ZDJ8</accession>
<gene>
    <name evidence="2" type="ORF">CEURO_LOCUS14597</name>
</gene>
<dbReference type="EMBL" id="CAMAPE010000038">
    <property type="protein sequence ID" value="CAH9099724.1"/>
    <property type="molecule type" value="Genomic_DNA"/>
</dbReference>
<name>A0A9P0ZDJ8_CUSEU</name>
<organism evidence="2 3">
    <name type="scientific">Cuscuta europaea</name>
    <name type="common">European dodder</name>
    <dbReference type="NCBI Taxonomy" id="41803"/>
    <lineage>
        <taxon>Eukaryota</taxon>
        <taxon>Viridiplantae</taxon>
        <taxon>Streptophyta</taxon>
        <taxon>Embryophyta</taxon>
        <taxon>Tracheophyta</taxon>
        <taxon>Spermatophyta</taxon>
        <taxon>Magnoliopsida</taxon>
        <taxon>eudicotyledons</taxon>
        <taxon>Gunneridae</taxon>
        <taxon>Pentapetalae</taxon>
        <taxon>asterids</taxon>
        <taxon>lamiids</taxon>
        <taxon>Solanales</taxon>
        <taxon>Convolvulaceae</taxon>
        <taxon>Cuscuteae</taxon>
        <taxon>Cuscuta</taxon>
        <taxon>Cuscuta subgen. Cuscuta</taxon>
    </lineage>
</organism>
<dbReference type="PANTHER" id="PTHR35760:SF1">
    <property type="entry name" value="SI:CH211-22I13.2"/>
    <property type="match status" value="1"/>
</dbReference>
<evidence type="ECO:0000313" key="3">
    <source>
        <dbReference type="Proteomes" id="UP001152484"/>
    </source>
</evidence>
<dbReference type="Proteomes" id="UP001152484">
    <property type="component" value="Unassembled WGS sequence"/>
</dbReference>
<reference evidence="2" key="1">
    <citation type="submission" date="2022-07" db="EMBL/GenBank/DDBJ databases">
        <authorList>
            <person name="Macas J."/>
            <person name="Novak P."/>
            <person name="Neumann P."/>
        </authorList>
    </citation>
    <scope>NUCLEOTIDE SEQUENCE</scope>
</reference>
<comment type="caution">
    <text evidence="2">The sequence shown here is derived from an EMBL/GenBank/DDBJ whole genome shotgun (WGS) entry which is preliminary data.</text>
</comment>
<evidence type="ECO:0000313" key="2">
    <source>
        <dbReference type="EMBL" id="CAH9099724.1"/>
    </source>
</evidence>
<feature type="compositionally biased region" description="Low complexity" evidence="1">
    <location>
        <begin position="58"/>
        <end position="70"/>
    </location>
</feature>
<feature type="compositionally biased region" description="Low complexity" evidence="1">
    <location>
        <begin position="1"/>
        <end position="15"/>
    </location>
</feature>
<keyword evidence="3" id="KW-1185">Reference proteome</keyword>
<feature type="compositionally biased region" description="Basic residues" evidence="1">
    <location>
        <begin position="98"/>
        <end position="108"/>
    </location>
</feature>
<feature type="compositionally biased region" description="Basic residues" evidence="1">
    <location>
        <begin position="16"/>
        <end position="27"/>
    </location>
</feature>